<accession>A0A4Z1GBF8</accession>
<name>A0A4Z1GBF8_9HELO</name>
<keyword evidence="3" id="KW-1185">Reference proteome</keyword>
<feature type="compositionally biased region" description="Basic and acidic residues" evidence="1">
    <location>
        <begin position="244"/>
        <end position="307"/>
    </location>
</feature>
<feature type="region of interest" description="Disordered" evidence="1">
    <location>
        <begin position="1"/>
        <end position="90"/>
    </location>
</feature>
<comment type="caution">
    <text evidence="2">The sequence shown here is derived from an EMBL/GenBank/DDBJ whole genome shotgun (WGS) entry which is preliminary data.</text>
</comment>
<feature type="compositionally biased region" description="Basic and acidic residues" evidence="1">
    <location>
        <begin position="328"/>
        <end position="344"/>
    </location>
</feature>
<feature type="compositionally biased region" description="Low complexity" evidence="1">
    <location>
        <begin position="1"/>
        <end position="17"/>
    </location>
</feature>
<evidence type="ECO:0000313" key="3">
    <source>
        <dbReference type="Proteomes" id="UP000297814"/>
    </source>
</evidence>
<sequence>MSIRSAAGGRASRRPASVYHAVAPSSHSSGSYFSSRSGSESISSGTTYTEPYDYGSYGSKSSDGGSEVLEEHHSTGPRTSTHHQPHDKSEEIHSRMQVLEENIAHTRRKWGDGEINPPDMLLRIANYRRILATVATPDACRDPSLKLRVDEVDGKLKELEVEANIRKTREGDEMQDMAREDAERRENTRREEFERQQNLMRDKAAEKKRIRDEKEAKAEEEKQKRIEKEKKRKDHNAKFAAVMKEQERLENEENKKKEEQRIREGKKALETRRRREKAVRDRDARRKASDKQAREAEEEARYQKRFTKEETRYVAKETLQKKAKKALGGREEESRKRERERANAFAKKVVDDREKKLKNLKAKVSDIEKELGYTCIDD</sequence>
<feature type="region of interest" description="Disordered" evidence="1">
    <location>
        <begin position="320"/>
        <end position="344"/>
    </location>
</feature>
<reference evidence="2 3" key="1">
    <citation type="submission" date="2017-12" db="EMBL/GenBank/DDBJ databases">
        <title>Comparative genomics of Botrytis spp.</title>
        <authorList>
            <person name="Valero-Jimenez C.A."/>
            <person name="Tapia P."/>
            <person name="Veloso J."/>
            <person name="Silva-Moreno E."/>
            <person name="Staats M."/>
            <person name="Valdes J.H."/>
            <person name="Van Kan J.A.L."/>
        </authorList>
    </citation>
    <scope>NUCLEOTIDE SEQUENCE [LARGE SCALE GENOMIC DNA]</scope>
    <source>
        <strain evidence="2 3">Bh0001</strain>
    </source>
</reference>
<evidence type="ECO:0000313" key="2">
    <source>
        <dbReference type="EMBL" id="TGO33388.1"/>
    </source>
</evidence>
<proteinExistence type="predicted"/>
<organism evidence="2 3">
    <name type="scientific">Botrytis hyacinthi</name>
    <dbReference type="NCBI Taxonomy" id="278943"/>
    <lineage>
        <taxon>Eukaryota</taxon>
        <taxon>Fungi</taxon>
        <taxon>Dikarya</taxon>
        <taxon>Ascomycota</taxon>
        <taxon>Pezizomycotina</taxon>
        <taxon>Leotiomycetes</taxon>
        <taxon>Helotiales</taxon>
        <taxon>Sclerotiniaceae</taxon>
        <taxon>Botrytis</taxon>
    </lineage>
</organism>
<feature type="region of interest" description="Disordered" evidence="1">
    <location>
        <begin position="167"/>
        <end position="307"/>
    </location>
</feature>
<gene>
    <name evidence="2" type="ORF">BHYA_0249g00180</name>
</gene>
<dbReference type="Proteomes" id="UP000297814">
    <property type="component" value="Unassembled WGS sequence"/>
</dbReference>
<dbReference type="EMBL" id="PQXK01000249">
    <property type="protein sequence ID" value="TGO33388.1"/>
    <property type="molecule type" value="Genomic_DNA"/>
</dbReference>
<feature type="compositionally biased region" description="Low complexity" evidence="1">
    <location>
        <begin position="25"/>
        <end position="45"/>
    </location>
</feature>
<dbReference type="AlphaFoldDB" id="A0A4Z1GBF8"/>
<feature type="compositionally biased region" description="Basic and acidic residues" evidence="1">
    <location>
        <begin position="167"/>
        <end position="229"/>
    </location>
</feature>
<protein>
    <submittedName>
        <fullName evidence="2">Uncharacterized protein</fullName>
    </submittedName>
</protein>
<evidence type="ECO:0000256" key="1">
    <source>
        <dbReference type="SAM" id="MobiDB-lite"/>
    </source>
</evidence>
<feature type="compositionally biased region" description="Low complexity" evidence="1">
    <location>
        <begin position="52"/>
        <end position="66"/>
    </location>
</feature>